<proteinExistence type="predicted"/>
<accession>A0A0M3IDL5</accession>
<keyword evidence="1" id="KW-1133">Transmembrane helix</keyword>
<organism evidence="2 3">
    <name type="scientific">Ascaris lumbricoides</name>
    <name type="common">Giant roundworm</name>
    <dbReference type="NCBI Taxonomy" id="6252"/>
    <lineage>
        <taxon>Eukaryota</taxon>
        <taxon>Metazoa</taxon>
        <taxon>Ecdysozoa</taxon>
        <taxon>Nematoda</taxon>
        <taxon>Chromadorea</taxon>
        <taxon>Rhabditida</taxon>
        <taxon>Spirurina</taxon>
        <taxon>Ascaridomorpha</taxon>
        <taxon>Ascaridoidea</taxon>
        <taxon>Ascarididae</taxon>
        <taxon>Ascaris</taxon>
    </lineage>
</organism>
<evidence type="ECO:0000313" key="2">
    <source>
        <dbReference type="Proteomes" id="UP000036681"/>
    </source>
</evidence>
<sequence>MCVSCRVYRSRTRHAQRAPQTSIYCVPSTSTIAHLGESICSDPSSIELRCYDPYMDSVVIGSTLVTDAPPIFGSFCGAKVAQKDTVNRTVNANDDFWRRRHGNFRLSSIASSVQFTELMQRCKTRNELTRHCKERFESAVRRSAPSRAYLWPLILLLFFTQLFAQSHAIILSGAPDSYAR</sequence>
<keyword evidence="1" id="KW-0812">Transmembrane</keyword>
<keyword evidence="2" id="KW-1185">Reference proteome</keyword>
<keyword evidence="1" id="KW-0472">Membrane</keyword>
<feature type="transmembrane region" description="Helical" evidence="1">
    <location>
        <begin position="148"/>
        <end position="170"/>
    </location>
</feature>
<name>A0A0M3IDL5_ASCLU</name>
<evidence type="ECO:0000256" key="1">
    <source>
        <dbReference type="SAM" id="Phobius"/>
    </source>
</evidence>
<dbReference type="WBParaSite" id="ALUE_0001612701-mRNA-1">
    <property type="protein sequence ID" value="ALUE_0001612701-mRNA-1"/>
    <property type="gene ID" value="ALUE_0001612701"/>
</dbReference>
<dbReference type="AlphaFoldDB" id="A0A0M3IDL5"/>
<protein>
    <submittedName>
        <fullName evidence="3">Uncharacterized protein</fullName>
    </submittedName>
</protein>
<evidence type="ECO:0000313" key="3">
    <source>
        <dbReference type="WBParaSite" id="ALUE_0001612701-mRNA-1"/>
    </source>
</evidence>
<dbReference type="Proteomes" id="UP000036681">
    <property type="component" value="Unplaced"/>
</dbReference>
<reference evidence="3" key="1">
    <citation type="submission" date="2017-02" db="UniProtKB">
        <authorList>
            <consortium name="WormBaseParasite"/>
        </authorList>
    </citation>
    <scope>IDENTIFICATION</scope>
</reference>